<feature type="compositionally biased region" description="Basic and acidic residues" evidence="1">
    <location>
        <begin position="21"/>
        <end position="34"/>
    </location>
</feature>
<evidence type="ECO:0000313" key="3">
    <source>
        <dbReference type="Proteomes" id="UP001292094"/>
    </source>
</evidence>
<proteinExistence type="predicted"/>
<comment type="caution">
    <text evidence="2">The sequence shown here is derived from an EMBL/GenBank/DDBJ whole genome shotgun (WGS) entry which is preliminary data.</text>
</comment>
<accession>A0AAE1TK28</accession>
<name>A0AAE1TK28_9EUCA</name>
<feature type="compositionally biased region" description="Basic and acidic residues" evidence="1">
    <location>
        <begin position="59"/>
        <end position="77"/>
    </location>
</feature>
<feature type="region of interest" description="Disordered" evidence="1">
    <location>
        <begin position="1"/>
        <end position="120"/>
    </location>
</feature>
<organism evidence="2 3">
    <name type="scientific">Petrolisthes manimaculis</name>
    <dbReference type="NCBI Taxonomy" id="1843537"/>
    <lineage>
        <taxon>Eukaryota</taxon>
        <taxon>Metazoa</taxon>
        <taxon>Ecdysozoa</taxon>
        <taxon>Arthropoda</taxon>
        <taxon>Crustacea</taxon>
        <taxon>Multicrustacea</taxon>
        <taxon>Malacostraca</taxon>
        <taxon>Eumalacostraca</taxon>
        <taxon>Eucarida</taxon>
        <taxon>Decapoda</taxon>
        <taxon>Pleocyemata</taxon>
        <taxon>Anomura</taxon>
        <taxon>Galatheoidea</taxon>
        <taxon>Porcellanidae</taxon>
        <taxon>Petrolisthes</taxon>
    </lineage>
</organism>
<dbReference type="AlphaFoldDB" id="A0AAE1TK28"/>
<feature type="compositionally biased region" description="Basic and acidic residues" evidence="1">
    <location>
        <begin position="86"/>
        <end position="109"/>
    </location>
</feature>
<protein>
    <submittedName>
        <fullName evidence="2">Uncharacterized protein</fullName>
    </submittedName>
</protein>
<sequence length="120" mass="13117">MRGKEMMRGNVGVREDEGDEVGIREEGRWEENNRRGNKRGMMGGRAGRRGRGGGGEGGRGGDRGGGERGGEGEREGGGEFIEEGNIDERQVHNGKDMKEGRKGEKKEMAIEEMNVGRRKG</sequence>
<evidence type="ECO:0000313" key="2">
    <source>
        <dbReference type="EMBL" id="KAK4288333.1"/>
    </source>
</evidence>
<keyword evidence="3" id="KW-1185">Reference proteome</keyword>
<reference evidence="2" key="1">
    <citation type="submission" date="2023-11" db="EMBL/GenBank/DDBJ databases">
        <title>Genome assemblies of two species of porcelain crab, Petrolisthes cinctipes and Petrolisthes manimaculis (Anomura: Porcellanidae).</title>
        <authorList>
            <person name="Angst P."/>
        </authorList>
    </citation>
    <scope>NUCLEOTIDE SEQUENCE</scope>
    <source>
        <strain evidence="2">PB745_02</strain>
        <tissue evidence="2">Gill</tissue>
    </source>
</reference>
<gene>
    <name evidence="2" type="ORF">Pmani_038630</name>
</gene>
<dbReference type="EMBL" id="JAWZYT010006351">
    <property type="protein sequence ID" value="KAK4288333.1"/>
    <property type="molecule type" value="Genomic_DNA"/>
</dbReference>
<dbReference type="Proteomes" id="UP001292094">
    <property type="component" value="Unassembled WGS sequence"/>
</dbReference>
<evidence type="ECO:0000256" key="1">
    <source>
        <dbReference type="SAM" id="MobiDB-lite"/>
    </source>
</evidence>